<feature type="compositionally biased region" description="Basic and acidic residues" evidence="1">
    <location>
        <begin position="62"/>
        <end position="79"/>
    </location>
</feature>
<organism evidence="2">
    <name type="scientific">Tetraselmis sp. GSL018</name>
    <dbReference type="NCBI Taxonomy" id="582737"/>
    <lineage>
        <taxon>Eukaryota</taxon>
        <taxon>Viridiplantae</taxon>
        <taxon>Chlorophyta</taxon>
        <taxon>core chlorophytes</taxon>
        <taxon>Chlorodendrophyceae</taxon>
        <taxon>Chlorodendrales</taxon>
        <taxon>Chlorodendraceae</taxon>
        <taxon>Tetraselmis</taxon>
    </lineage>
</organism>
<evidence type="ECO:0000313" key="2">
    <source>
        <dbReference type="EMBL" id="JAC70024.1"/>
    </source>
</evidence>
<feature type="region of interest" description="Disordered" evidence="1">
    <location>
        <begin position="51"/>
        <end position="79"/>
    </location>
</feature>
<gene>
    <name evidence="2" type="ORF">TSPGSL018_5048</name>
</gene>
<evidence type="ECO:0000256" key="1">
    <source>
        <dbReference type="SAM" id="MobiDB-lite"/>
    </source>
</evidence>
<protein>
    <submittedName>
        <fullName evidence="2">Uncharacterized protein</fullName>
    </submittedName>
</protein>
<feature type="non-terminal residue" evidence="2">
    <location>
        <position position="1"/>
    </location>
</feature>
<dbReference type="AlphaFoldDB" id="A0A061RGW6"/>
<dbReference type="EMBL" id="GBEZ01016206">
    <property type="protein sequence ID" value="JAC70024.1"/>
    <property type="molecule type" value="Transcribed_RNA"/>
</dbReference>
<accession>A0A061RGW6</accession>
<proteinExistence type="predicted"/>
<name>A0A061RGW6_9CHLO</name>
<reference evidence="2" key="1">
    <citation type="submission" date="2014-05" db="EMBL/GenBank/DDBJ databases">
        <title>The transcriptome of the halophilic microalga Tetraselmis sp. GSL018 isolated from the Great Salt Lake, Utah.</title>
        <authorList>
            <person name="Jinkerson R.E."/>
            <person name="D'Adamo S."/>
            <person name="Posewitz M.C."/>
        </authorList>
    </citation>
    <scope>NUCLEOTIDE SEQUENCE</scope>
    <source>
        <strain evidence="2">GSL018</strain>
    </source>
</reference>
<feature type="non-terminal residue" evidence="2">
    <location>
        <position position="79"/>
    </location>
</feature>
<sequence>PSAASSCQPVLRSIVFAVSPPNPPPPSPSNCIISPSAQQHIVYPSTAPPPLFMAPLLQRQPNPERKTHSPGHAERGDPL</sequence>